<evidence type="ECO:0000256" key="1">
    <source>
        <dbReference type="ARBA" id="ARBA00022722"/>
    </source>
</evidence>
<dbReference type="RefSeq" id="WP_138170862.1">
    <property type="nucleotide sequence ID" value="NZ_VAWA01000016.1"/>
</dbReference>
<organism evidence="6 7">
    <name type="scientific">Nesterenkonia sphaerica</name>
    <dbReference type="NCBI Taxonomy" id="1804988"/>
    <lineage>
        <taxon>Bacteria</taxon>
        <taxon>Bacillati</taxon>
        <taxon>Actinomycetota</taxon>
        <taxon>Actinomycetes</taxon>
        <taxon>Micrococcales</taxon>
        <taxon>Micrococcaceae</taxon>
        <taxon>Nesterenkonia</taxon>
    </lineage>
</organism>
<feature type="domain" description="PIN" evidence="5">
    <location>
        <begin position="3"/>
        <end position="117"/>
    </location>
</feature>
<dbReference type="GO" id="GO:0004518">
    <property type="term" value="F:nuclease activity"/>
    <property type="evidence" value="ECO:0007669"/>
    <property type="project" value="UniProtKB-KW"/>
</dbReference>
<comment type="caution">
    <text evidence="6">The sequence shown here is derived from an EMBL/GenBank/DDBJ whole genome shotgun (WGS) entry which is preliminary data.</text>
</comment>
<accession>A0A5R9A4V4</accession>
<proteinExistence type="predicted"/>
<evidence type="ECO:0000256" key="4">
    <source>
        <dbReference type="ARBA" id="ARBA00022842"/>
    </source>
</evidence>
<evidence type="ECO:0000256" key="2">
    <source>
        <dbReference type="ARBA" id="ARBA00022723"/>
    </source>
</evidence>
<keyword evidence="3" id="KW-0378">Hydrolase</keyword>
<dbReference type="Pfam" id="PF13470">
    <property type="entry name" value="PIN_3"/>
    <property type="match status" value="1"/>
</dbReference>
<dbReference type="AlphaFoldDB" id="A0A5R9A4V4"/>
<dbReference type="GO" id="GO:0016787">
    <property type="term" value="F:hydrolase activity"/>
    <property type="evidence" value="ECO:0007669"/>
    <property type="project" value="UniProtKB-KW"/>
</dbReference>
<name>A0A5R9A4V4_9MICC</name>
<sequence>MFRAVLDTSVLVPGLQRDFLLQLAAERTYAPLWGTGILHELDYVLERLDAMRSVTVADSKSRRQHLFSQMKRAFPGACMNSPKDGDYSYALTDEFDGHVAHAAVIGKADAIVTNDRRAGFENSPMLISAEVEILAPHVFAANTVFAHTEGGLQALLAMAARTGSPPMDPRALLDRLATTYQMEEVAEMLAPRLGSSHQGHS</sequence>
<keyword evidence="2" id="KW-0479">Metal-binding</keyword>
<evidence type="ECO:0000256" key="3">
    <source>
        <dbReference type="ARBA" id="ARBA00022801"/>
    </source>
</evidence>
<keyword evidence="1" id="KW-0540">Nuclease</keyword>
<protein>
    <submittedName>
        <fullName evidence="6">PIN domain-containing protein</fullName>
    </submittedName>
</protein>
<dbReference type="Proteomes" id="UP000306544">
    <property type="component" value="Unassembled WGS sequence"/>
</dbReference>
<dbReference type="InterPro" id="IPR002716">
    <property type="entry name" value="PIN_dom"/>
</dbReference>
<reference evidence="6 7" key="1">
    <citation type="submission" date="2019-05" db="EMBL/GenBank/DDBJ databases">
        <title>Nesterenkonia sp. GY239, isolated from the Southern Atlantic Ocean.</title>
        <authorList>
            <person name="Zhang G."/>
        </authorList>
    </citation>
    <scope>NUCLEOTIDE SEQUENCE [LARGE SCALE GENOMIC DNA]</scope>
    <source>
        <strain evidence="6 7">GY239</strain>
    </source>
</reference>
<gene>
    <name evidence="6" type="ORF">FEF27_10745</name>
</gene>
<keyword evidence="7" id="KW-1185">Reference proteome</keyword>
<dbReference type="GO" id="GO:0046872">
    <property type="term" value="F:metal ion binding"/>
    <property type="evidence" value="ECO:0007669"/>
    <property type="project" value="UniProtKB-KW"/>
</dbReference>
<evidence type="ECO:0000313" key="7">
    <source>
        <dbReference type="Proteomes" id="UP000306544"/>
    </source>
</evidence>
<evidence type="ECO:0000313" key="6">
    <source>
        <dbReference type="EMBL" id="TLP73085.1"/>
    </source>
</evidence>
<dbReference type="EMBL" id="VAWA01000016">
    <property type="protein sequence ID" value="TLP73085.1"/>
    <property type="molecule type" value="Genomic_DNA"/>
</dbReference>
<evidence type="ECO:0000259" key="5">
    <source>
        <dbReference type="Pfam" id="PF13470"/>
    </source>
</evidence>
<keyword evidence="4" id="KW-0460">Magnesium</keyword>
<dbReference type="OrthoDB" id="113459at2"/>